<dbReference type="EMBL" id="SOZE01000001">
    <property type="protein sequence ID" value="TFF40959.1"/>
    <property type="molecule type" value="Genomic_DNA"/>
</dbReference>
<keyword evidence="1" id="KW-0812">Transmembrane</keyword>
<dbReference type="RefSeq" id="WP_133229394.1">
    <property type="nucleotide sequence ID" value="NZ_SOZE01000001.1"/>
</dbReference>
<evidence type="ECO:0000313" key="3">
    <source>
        <dbReference type="Proteomes" id="UP000297540"/>
    </source>
</evidence>
<organism evidence="2 3">
    <name type="scientific">Mucilaginibacter psychrotolerans</name>
    <dbReference type="NCBI Taxonomy" id="1524096"/>
    <lineage>
        <taxon>Bacteria</taxon>
        <taxon>Pseudomonadati</taxon>
        <taxon>Bacteroidota</taxon>
        <taxon>Sphingobacteriia</taxon>
        <taxon>Sphingobacteriales</taxon>
        <taxon>Sphingobacteriaceae</taxon>
        <taxon>Mucilaginibacter</taxon>
    </lineage>
</organism>
<dbReference type="Proteomes" id="UP000297540">
    <property type="component" value="Unassembled WGS sequence"/>
</dbReference>
<sequence>MIAKVEIPYSKVYPCFITGILLLFTFTVIYKLISDAESLAPIYWYVILVLLVVSIWRITKELTIPAFNKKPGLELTEDFLIDHSNNEEIGWSNIHHFELQIRNRISVHLIDKEQHPVKYIGFWKQKLFYGSPIVINTHMLKVTGQGLYRLLSTYLKEVQKQHTTAVIDA</sequence>
<keyword evidence="1" id="KW-1133">Transmembrane helix</keyword>
<evidence type="ECO:0000256" key="1">
    <source>
        <dbReference type="SAM" id="Phobius"/>
    </source>
</evidence>
<comment type="caution">
    <text evidence="2">The sequence shown here is derived from an EMBL/GenBank/DDBJ whole genome shotgun (WGS) entry which is preliminary data.</text>
</comment>
<feature type="transmembrane region" description="Helical" evidence="1">
    <location>
        <begin position="42"/>
        <end position="59"/>
    </location>
</feature>
<name>A0A4Y8SPI1_9SPHI</name>
<evidence type="ECO:0000313" key="2">
    <source>
        <dbReference type="EMBL" id="TFF40959.1"/>
    </source>
</evidence>
<dbReference type="OrthoDB" id="1355379at2"/>
<gene>
    <name evidence="2" type="ORF">E2R66_01930</name>
</gene>
<protein>
    <submittedName>
        <fullName evidence="2">Uncharacterized protein</fullName>
    </submittedName>
</protein>
<feature type="transmembrane region" description="Helical" evidence="1">
    <location>
        <begin position="12"/>
        <end position="30"/>
    </location>
</feature>
<keyword evidence="3" id="KW-1185">Reference proteome</keyword>
<dbReference type="AlphaFoldDB" id="A0A4Y8SPI1"/>
<reference evidence="2 3" key="1">
    <citation type="journal article" date="2017" name="Int. J. Syst. Evol. Microbiol.">
        <title>Mucilaginibacterpsychrotolerans sp. nov., isolated from peatlands.</title>
        <authorList>
            <person name="Deng Y."/>
            <person name="Shen L."/>
            <person name="Xu B."/>
            <person name="Liu Y."/>
            <person name="Gu Z."/>
            <person name="Liu H."/>
            <person name="Zhou Y."/>
        </authorList>
    </citation>
    <scope>NUCLEOTIDE SEQUENCE [LARGE SCALE GENOMIC DNA]</scope>
    <source>
        <strain evidence="2 3">NH7-4</strain>
    </source>
</reference>
<proteinExistence type="predicted"/>
<accession>A0A4Y8SPI1</accession>
<keyword evidence="1" id="KW-0472">Membrane</keyword>